<dbReference type="NCBIfam" id="NF002881">
    <property type="entry name" value="PRK03343.1"/>
    <property type="match status" value="1"/>
</dbReference>
<evidence type="ECO:0000256" key="8">
    <source>
        <dbReference type="ARBA" id="ARBA00023126"/>
    </source>
</evidence>
<dbReference type="PIRSF" id="PIRSF036915">
    <property type="entry name" value="Trnald_Bac_Plnt"/>
    <property type="match status" value="1"/>
</dbReference>
<evidence type="ECO:0000256" key="6">
    <source>
        <dbReference type="ARBA" id="ARBA00022490"/>
    </source>
</evidence>
<organism evidence="11 12">
    <name type="scientific">candidate division WOR_3 bacterium SM1_77</name>
    <dbReference type="NCBI Taxonomy" id="1703778"/>
    <lineage>
        <taxon>Bacteria</taxon>
        <taxon>Bacteria division WOR-3</taxon>
    </lineage>
</organism>
<keyword evidence="6 10" id="KW-0963">Cytoplasm</keyword>
<comment type="subcellular location">
    <subcellularLocation>
        <location evidence="2 10">Cytoplasm</location>
    </subcellularLocation>
</comment>
<sequence>MVGGSVAKTSVQQLAEYGQSVWLDYISRSLIDTGRLKNLIDDGVCGLTSNPSIFDKAVSNSKDYDHYIQALKENHKTTFEIYDDITVRDVQDAADLFLPVYKETEGLDGYVSLEINPKLAHDVEPTITEGRRLYEKVNRTNIMFKVPSTEAGFPAITALLANGINVNVTLIFSLQQYVSTTKAYLHGLEKLLESGGDLHTVRSVASVFVSRVDTLVDQMIDKRLEAEADNAQRQELEKLKGMAAVANSAIIYDKYVATFSCDRFRHLAEKGANIQRLLWGSTSTKNPAYSDIKYVTELIGKNTVNTIPQVTLEAFLDHGIAKEALPGDLSKALDKIDRLRQIGIDINDVCKRLLDDGVAAFQRSFDSLLQAIQEKARKLSK</sequence>
<evidence type="ECO:0000256" key="2">
    <source>
        <dbReference type="ARBA" id="ARBA00004496"/>
    </source>
</evidence>
<dbReference type="Gene3D" id="3.20.20.70">
    <property type="entry name" value="Aldolase class I"/>
    <property type="match status" value="1"/>
</dbReference>
<keyword evidence="9 10" id="KW-0704">Schiff base</keyword>
<dbReference type="InterPro" id="IPR004732">
    <property type="entry name" value="Transaldolase_2"/>
</dbReference>
<evidence type="ECO:0000256" key="4">
    <source>
        <dbReference type="ARBA" id="ARBA00008426"/>
    </source>
</evidence>
<comment type="caution">
    <text evidence="11">The sequence shown here is derived from an EMBL/GenBank/DDBJ whole genome shotgun (WGS) entry which is preliminary data.</text>
</comment>
<dbReference type="PATRIC" id="fig|1703778.3.peg.627"/>
<dbReference type="SUPFAM" id="SSF51569">
    <property type="entry name" value="Aldolase"/>
    <property type="match status" value="1"/>
</dbReference>
<evidence type="ECO:0000313" key="12">
    <source>
        <dbReference type="Proteomes" id="UP000050975"/>
    </source>
</evidence>
<dbReference type="InterPro" id="IPR013785">
    <property type="entry name" value="Aldolase_TIM"/>
</dbReference>
<evidence type="ECO:0000256" key="7">
    <source>
        <dbReference type="ARBA" id="ARBA00022679"/>
    </source>
</evidence>
<evidence type="ECO:0000256" key="1">
    <source>
        <dbReference type="ARBA" id="ARBA00003518"/>
    </source>
</evidence>
<comment type="function">
    <text evidence="1 10">Transaldolase is important for the balance of metabolites in the pentose-phosphate pathway.</text>
</comment>
<evidence type="ECO:0000256" key="5">
    <source>
        <dbReference type="ARBA" id="ARBA00013151"/>
    </source>
</evidence>
<evidence type="ECO:0000256" key="10">
    <source>
        <dbReference type="HAMAP-Rule" id="MF_00493"/>
    </source>
</evidence>
<comment type="catalytic activity">
    <reaction evidence="10">
        <text>D-sedoheptulose 7-phosphate + D-glyceraldehyde 3-phosphate = D-erythrose 4-phosphate + beta-D-fructose 6-phosphate</text>
        <dbReference type="Rhea" id="RHEA:17053"/>
        <dbReference type="ChEBI" id="CHEBI:16897"/>
        <dbReference type="ChEBI" id="CHEBI:57483"/>
        <dbReference type="ChEBI" id="CHEBI:57634"/>
        <dbReference type="ChEBI" id="CHEBI:59776"/>
        <dbReference type="EC" id="2.2.1.2"/>
    </reaction>
</comment>
<dbReference type="GO" id="GO:0005737">
    <property type="term" value="C:cytoplasm"/>
    <property type="evidence" value="ECO:0007669"/>
    <property type="project" value="UniProtKB-SubCell"/>
</dbReference>
<proteinExistence type="inferred from homology"/>
<dbReference type="UniPathway" id="UPA00115">
    <property type="reaction ID" value="UER00414"/>
</dbReference>
<protein>
    <recommendedName>
        <fullName evidence="5 10">Transaldolase</fullName>
        <ecNumber evidence="5 10">2.2.1.2</ecNumber>
    </recommendedName>
</protein>
<dbReference type="GO" id="GO:0005975">
    <property type="term" value="P:carbohydrate metabolic process"/>
    <property type="evidence" value="ECO:0007669"/>
    <property type="project" value="InterPro"/>
</dbReference>
<accession>A0A0S8JWK1</accession>
<dbReference type="Pfam" id="PF00923">
    <property type="entry name" value="TAL_FSA"/>
    <property type="match status" value="1"/>
</dbReference>
<dbReference type="EC" id="2.2.1.2" evidence="5 10"/>
<keyword evidence="7 10" id="KW-0808">Transferase</keyword>
<evidence type="ECO:0000313" key="11">
    <source>
        <dbReference type="EMBL" id="KPL13754.1"/>
    </source>
</evidence>
<dbReference type="AlphaFoldDB" id="A0A0S8JWK1"/>
<dbReference type="Proteomes" id="UP000050975">
    <property type="component" value="Unassembled WGS sequence"/>
</dbReference>
<dbReference type="EMBL" id="LJVE01000086">
    <property type="protein sequence ID" value="KPL13754.1"/>
    <property type="molecule type" value="Genomic_DNA"/>
</dbReference>
<dbReference type="InterPro" id="IPR001585">
    <property type="entry name" value="TAL/FSA"/>
</dbReference>
<comment type="pathway">
    <text evidence="3 10">Carbohydrate degradation; pentose phosphate pathway; D-glyceraldehyde 3-phosphate and beta-D-fructose 6-phosphate from D-ribose 5-phosphate and D-xylulose 5-phosphate (non-oxidative stage): step 2/3.</text>
</comment>
<evidence type="ECO:0000256" key="9">
    <source>
        <dbReference type="ARBA" id="ARBA00023270"/>
    </source>
</evidence>
<gene>
    <name evidence="10" type="primary">tal</name>
    <name evidence="11" type="ORF">AMJ74_04650</name>
</gene>
<dbReference type="HAMAP" id="MF_00493">
    <property type="entry name" value="Transaldolase_2"/>
    <property type="match status" value="1"/>
</dbReference>
<dbReference type="NCBIfam" id="TIGR00876">
    <property type="entry name" value="tal_mycobact"/>
    <property type="match status" value="1"/>
</dbReference>
<dbReference type="PANTHER" id="PTHR10683">
    <property type="entry name" value="TRANSALDOLASE"/>
    <property type="match status" value="1"/>
</dbReference>
<dbReference type="GO" id="GO:0004801">
    <property type="term" value="F:transaldolase activity"/>
    <property type="evidence" value="ECO:0007669"/>
    <property type="project" value="UniProtKB-UniRule"/>
</dbReference>
<reference evidence="11 12" key="1">
    <citation type="journal article" date="2015" name="Microbiome">
        <title>Genomic resolution of linkages in carbon, nitrogen, and sulfur cycling among widespread estuary sediment bacteria.</title>
        <authorList>
            <person name="Baker B.J."/>
            <person name="Lazar C.S."/>
            <person name="Teske A.P."/>
            <person name="Dick G.J."/>
        </authorList>
    </citation>
    <scope>NUCLEOTIDE SEQUENCE [LARGE SCALE GENOMIC DNA]</scope>
    <source>
        <strain evidence="11">SM1_77</strain>
    </source>
</reference>
<evidence type="ECO:0000256" key="3">
    <source>
        <dbReference type="ARBA" id="ARBA00004857"/>
    </source>
</evidence>
<comment type="similarity">
    <text evidence="4 10">Belongs to the transaldolase family. Type 2 subfamily.</text>
</comment>
<name>A0A0S8JWK1_UNCW3</name>
<dbReference type="GO" id="GO:0006098">
    <property type="term" value="P:pentose-phosphate shunt"/>
    <property type="evidence" value="ECO:0007669"/>
    <property type="project" value="UniProtKB-UniRule"/>
</dbReference>
<dbReference type="CDD" id="cd00955">
    <property type="entry name" value="Transaldolase_like"/>
    <property type="match status" value="1"/>
</dbReference>
<dbReference type="PANTHER" id="PTHR10683:SF31">
    <property type="entry name" value="TRANSALDOLASE"/>
    <property type="match status" value="1"/>
</dbReference>
<keyword evidence="8 10" id="KW-0570">Pentose shunt</keyword>
<feature type="active site" description="Schiff-base intermediate with substrate" evidence="10">
    <location>
        <position position="145"/>
    </location>
</feature>